<sequence length="259" mass="28764">MGIKACLDSCMKLKPDPIKDKDEGEKDAKETAKILKQKLIETKNEAIEKINLVQQQCDSNKTFSTLDEVIKEKEDIHGILAKLNSSITNVRNAAKNAFKAEVDAEGRQDIVEKYRKANDSAQICSRLAQAQSDLLPSLNNAIQQGRQYALNNHNQNTLSAMGGYGISSEKQSTKNSEKGDLIWGPYSSSHTYYGGSSRAISIPTDHNSISGAPFMPISPGHIGNPSYFNPKYFHPRFSYPPIFQARCSFNPQPGFYSKR</sequence>
<organism evidence="1 2">
    <name type="scientific">Panagrolaimus sp. ES5</name>
    <dbReference type="NCBI Taxonomy" id="591445"/>
    <lineage>
        <taxon>Eukaryota</taxon>
        <taxon>Metazoa</taxon>
        <taxon>Ecdysozoa</taxon>
        <taxon>Nematoda</taxon>
        <taxon>Chromadorea</taxon>
        <taxon>Rhabditida</taxon>
        <taxon>Tylenchina</taxon>
        <taxon>Panagrolaimomorpha</taxon>
        <taxon>Panagrolaimoidea</taxon>
        <taxon>Panagrolaimidae</taxon>
        <taxon>Panagrolaimus</taxon>
    </lineage>
</organism>
<evidence type="ECO:0000313" key="2">
    <source>
        <dbReference type="WBParaSite" id="ES5_v2.g10201.t1"/>
    </source>
</evidence>
<protein>
    <submittedName>
        <fullName evidence="2">Uncharacterized protein</fullName>
    </submittedName>
</protein>
<accession>A0AC34EZW7</accession>
<proteinExistence type="predicted"/>
<dbReference type="WBParaSite" id="ES5_v2.g10201.t1">
    <property type="protein sequence ID" value="ES5_v2.g10201.t1"/>
    <property type="gene ID" value="ES5_v2.g10201"/>
</dbReference>
<evidence type="ECO:0000313" key="1">
    <source>
        <dbReference type="Proteomes" id="UP000887579"/>
    </source>
</evidence>
<name>A0AC34EZW7_9BILA</name>
<dbReference type="Proteomes" id="UP000887579">
    <property type="component" value="Unplaced"/>
</dbReference>
<reference evidence="2" key="1">
    <citation type="submission" date="2022-11" db="UniProtKB">
        <authorList>
            <consortium name="WormBaseParasite"/>
        </authorList>
    </citation>
    <scope>IDENTIFICATION</scope>
</reference>